<gene>
    <name evidence="2" type="ORF">BEWA_009610</name>
</gene>
<dbReference type="EMBL" id="CP001670">
    <property type="protein sequence ID" value="AFZ81547.1"/>
    <property type="molecule type" value="Genomic_DNA"/>
</dbReference>
<dbReference type="VEuPathDB" id="PiroplasmaDB:BEWA_009610"/>
<feature type="region of interest" description="Disordered" evidence="1">
    <location>
        <begin position="94"/>
        <end position="133"/>
    </location>
</feature>
<dbReference type="GeneID" id="15805262"/>
<sequence>MRDLNKFVYRMGSACQCNSVTCGVNCSDESSNRIISDIIVSKFVRCLACAIKKEILHGYNQQESAGKLNNKKSIDRAVMLKEVKSTTSSGSKRIITDQFSAKGNKGSSSEKSHSLKSKTGKDPEKATRKTINQDLVTKKIAKKSKQKEAKLNNPLEYSSTIHCKKVRDNKVVATSQECIDTENINRLSETKQDHYDDMCVVCQRHSLYYTLKGCMLRKNKNYESDCPKNMERENCPDEIESNFQLLNSGGCYYYEENECCCESCCRVCRIYEYYYTNQESDDRKVSGYDSTIENNL</sequence>
<accession>L0B107</accession>
<evidence type="ECO:0000256" key="1">
    <source>
        <dbReference type="SAM" id="MobiDB-lite"/>
    </source>
</evidence>
<evidence type="ECO:0000313" key="2">
    <source>
        <dbReference type="EMBL" id="AFZ81547.1"/>
    </source>
</evidence>
<keyword evidence="3" id="KW-1185">Reference proteome</keyword>
<dbReference type="AlphaFoldDB" id="L0B107"/>
<dbReference type="RefSeq" id="XP_004831213.1">
    <property type="nucleotide sequence ID" value="XM_004831156.1"/>
</dbReference>
<evidence type="ECO:0000313" key="3">
    <source>
        <dbReference type="Proteomes" id="UP000031512"/>
    </source>
</evidence>
<organism evidence="2 3">
    <name type="scientific">Theileria equi strain WA</name>
    <dbReference type="NCBI Taxonomy" id="1537102"/>
    <lineage>
        <taxon>Eukaryota</taxon>
        <taxon>Sar</taxon>
        <taxon>Alveolata</taxon>
        <taxon>Apicomplexa</taxon>
        <taxon>Aconoidasida</taxon>
        <taxon>Piroplasmida</taxon>
        <taxon>Theileriidae</taxon>
        <taxon>Theileria</taxon>
    </lineage>
</organism>
<dbReference type="Proteomes" id="UP000031512">
    <property type="component" value="Chromosome 3"/>
</dbReference>
<feature type="compositionally biased region" description="Basic and acidic residues" evidence="1">
    <location>
        <begin position="108"/>
        <end position="127"/>
    </location>
</feature>
<proteinExistence type="predicted"/>
<reference evidence="2 3" key="1">
    <citation type="journal article" date="2012" name="BMC Genomics">
        <title>Comparative genomic analysis and phylogenetic position of Theileria equi.</title>
        <authorList>
            <person name="Kappmeyer L.S."/>
            <person name="Thiagarajan M."/>
            <person name="Herndon D.R."/>
            <person name="Ramsay J.D."/>
            <person name="Caler E."/>
            <person name="Djikeng A."/>
            <person name="Gillespie J.J."/>
            <person name="Lau A.O."/>
            <person name="Roalson E.H."/>
            <person name="Silva J.C."/>
            <person name="Silva M.G."/>
            <person name="Suarez C.E."/>
            <person name="Ueti M.W."/>
            <person name="Nene V.M."/>
            <person name="Mealey R.H."/>
            <person name="Knowles D.P."/>
            <person name="Brayton K.A."/>
        </authorList>
    </citation>
    <scope>NUCLEOTIDE SEQUENCE [LARGE SCALE GENOMIC DNA]</scope>
    <source>
        <strain evidence="2 3">WA</strain>
    </source>
</reference>
<name>L0B107_THEEQ</name>
<protein>
    <submittedName>
        <fullName evidence="2">Uncharacterized protein</fullName>
    </submittedName>
</protein>
<dbReference type="KEGG" id="beq:BEWA_009610"/>